<evidence type="ECO:0000313" key="3">
    <source>
        <dbReference type="Proteomes" id="UP000521199"/>
    </source>
</evidence>
<dbReference type="EMBL" id="JACHHP010000002">
    <property type="protein sequence ID" value="MBB5207854.1"/>
    <property type="molecule type" value="Genomic_DNA"/>
</dbReference>
<protein>
    <submittedName>
        <fullName evidence="2">Uncharacterized protein</fullName>
    </submittedName>
</protein>
<evidence type="ECO:0000256" key="1">
    <source>
        <dbReference type="SAM" id="SignalP"/>
    </source>
</evidence>
<dbReference type="AlphaFoldDB" id="A0A7W8D4N6"/>
<feature type="signal peptide" evidence="1">
    <location>
        <begin position="1"/>
        <end position="21"/>
    </location>
</feature>
<reference evidence="2 3" key="1">
    <citation type="submission" date="2020-08" db="EMBL/GenBank/DDBJ databases">
        <title>Genomic Encyclopedia of Type Strains, Phase IV (KMG-IV): sequencing the most valuable type-strain genomes for metagenomic binning, comparative biology and taxonomic classification.</title>
        <authorList>
            <person name="Goeker M."/>
        </authorList>
    </citation>
    <scope>NUCLEOTIDE SEQUENCE [LARGE SCALE GENOMIC DNA]</scope>
    <source>
        <strain evidence="2 3">DSM 24163</strain>
    </source>
</reference>
<name>A0A7W8D4N6_9GAMM</name>
<evidence type="ECO:0000313" key="2">
    <source>
        <dbReference type="EMBL" id="MBB5207854.1"/>
    </source>
</evidence>
<dbReference type="Proteomes" id="UP000521199">
    <property type="component" value="Unassembled WGS sequence"/>
</dbReference>
<dbReference type="RefSeq" id="WP_183960372.1">
    <property type="nucleotide sequence ID" value="NZ_JACHHP010000002.1"/>
</dbReference>
<organism evidence="2 3">
    <name type="scientific">Chiayiivirga flava</name>
    <dbReference type="NCBI Taxonomy" id="659595"/>
    <lineage>
        <taxon>Bacteria</taxon>
        <taxon>Pseudomonadati</taxon>
        <taxon>Pseudomonadota</taxon>
        <taxon>Gammaproteobacteria</taxon>
        <taxon>Lysobacterales</taxon>
        <taxon>Lysobacteraceae</taxon>
        <taxon>Chiayiivirga</taxon>
    </lineage>
</organism>
<keyword evidence="1" id="KW-0732">Signal</keyword>
<feature type="chain" id="PRO_5031423793" evidence="1">
    <location>
        <begin position="22"/>
        <end position="118"/>
    </location>
</feature>
<gene>
    <name evidence="2" type="ORF">HNQ52_001383</name>
</gene>
<sequence>MAFRGVWCALMLAAPWTLAQAACAPVDGWQDGRAGKGRSDGCDGAEYAEAHRLGASLHELEVEHRAIARAIAEKSVTDIGVQQRRQRQLDNDIEAIRGLATIKGWPLESPPPATGGTP</sequence>
<accession>A0A7W8D4N6</accession>
<comment type="caution">
    <text evidence="2">The sequence shown here is derived from an EMBL/GenBank/DDBJ whole genome shotgun (WGS) entry which is preliminary data.</text>
</comment>
<proteinExistence type="predicted"/>
<keyword evidence="3" id="KW-1185">Reference proteome</keyword>